<dbReference type="PROSITE" id="PS50048">
    <property type="entry name" value="ZN2_CY6_FUNGAL_2"/>
    <property type="match status" value="1"/>
</dbReference>
<feature type="domain" description="Zn(2)-C6 fungal-type" evidence="4">
    <location>
        <begin position="19"/>
        <end position="50"/>
    </location>
</feature>
<reference evidence="6" key="1">
    <citation type="journal article" date="2014" name="Genome Announc.">
        <title>Genome sequence of the pathogenic fungus Sporothrix schenckii (ATCC 58251).</title>
        <authorList>
            <person name="Cuomo C.A."/>
            <person name="Rodriguez-Del Valle N."/>
            <person name="Perez-Sanchez L."/>
            <person name="Abouelleil A."/>
            <person name="Goldberg J."/>
            <person name="Young S."/>
            <person name="Zeng Q."/>
            <person name="Birren B.W."/>
        </authorList>
    </citation>
    <scope>NUCLEOTIDE SEQUENCE [LARGE SCALE GENOMIC DNA]</scope>
    <source>
        <strain evidence="6">ATCC 58251 / de Perez 2211183</strain>
    </source>
</reference>
<evidence type="ECO:0000313" key="5">
    <source>
        <dbReference type="EMBL" id="ERT02458.1"/>
    </source>
</evidence>
<dbReference type="eggNOG" id="ENOG502SJ25">
    <property type="taxonomic scope" value="Eukaryota"/>
</dbReference>
<name>U7Q3Q9_SPOS1</name>
<dbReference type="GO" id="GO:0000981">
    <property type="term" value="F:DNA-binding transcription factor activity, RNA polymerase II-specific"/>
    <property type="evidence" value="ECO:0007669"/>
    <property type="project" value="InterPro"/>
</dbReference>
<evidence type="ECO:0000259" key="4">
    <source>
        <dbReference type="PROSITE" id="PS50048"/>
    </source>
</evidence>
<dbReference type="CDD" id="cd12148">
    <property type="entry name" value="fungal_TF_MHR"/>
    <property type="match status" value="1"/>
</dbReference>
<dbReference type="AlphaFoldDB" id="U7Q3Q9"/>
<evidence type="ECO:0000256" key="1">
    <source>
        <dbReference type="ARBA" id="ARBA00022723"/>
    </source>
</evidence>
<dbReference type="CDD" id="cd00067">
    <property type="entry name" value="GAL4"/>
    <property type="match status" value="1"/>
</dbReference>
<dbReference type="SMART" id="SM00066">
    <property type="entry name" value="GAL4"/>
    <property type="match status" value="1"/>
</dbReference>
<dbReference type="GO" id="GO:0008270">
    <property type="term" value="F:zinc ion binding"/>
    <property type="evidence" value="ECO:0007669"/>
    <property type="project" value="InterPro"/>
</dbReference>
<dbReference type="GO" id="GO:0006351">
    <property type="term" value="P:DNA-templated transcription"/>
    <property type="evidence" value="ECO:0007669"/>
    <property type="project" value="InterPro"/>
</dbReference>
<dbReference type="PROSITE" id="PS00463">
    <property type="entry name" value="ZN2_CY6_FUNGAL_1"/>
    <property type="match status" value="1"/>
</dbReference>
<dbReference type="PANTHER" id="PTHR46910">
    <property type="entry name" value="TRANSCRIPTION FACTOR PDR1"/>
    <property type="match status" value="1"/>
</dbReference>
<sequence>MAPATDTAKAGSKRRAPMSCDRCKSRKTKCVDPVPGPCQFCASISAVCHLDPSRRRQRPYYHVSEEEFRYMTKALEHFLPNVDLNLQSLREVVQALEAGQPIRGADYTYSGQTPMQSQTQTQGQTQKQAHAGLLTAPPSEGSASSGDSIVVGDDSRTTPASTVAAKTEDAAALDASIDEIDELHGELGWLRVDARGTYRHVGADSGYGFHAAVRSLGHRRGSEARSSGGVLGDKAAVGAKTDLVPPFTVPPPPLPPSTPDSVGVGGVSVSGGVPSPHAHLPVYNAAVHAFVPGAGAGSGGSRRMQIFLPRRDLCNRCVSRFFRDIQSVYWFWSAERFYAVLDRLYSGDPSSATPALLCSLYSILALTCESEAQQAQVSASSSRVPAAAGGGGGSGSGGTAGTAPPPPAARYLALAKGLVSALCDEADSDSVRALCLLALALQSSMFSNTAYIYIGAAARISLTLGLHLQRAIEPKGCLQRQVDLRLYSTLFLIDLDVALCYGNPPAISDEHALGGGGGGGGVAAAAAAGGSGGRVHDLSEQILSPGSHMPLDYLTVSCSLAQIRRRLCKLLYDRQSSSSVSSSSTMPAVAASTPPATSASPSQLLPSSSSPSSASPSATAAAAPKPSLAAVRDVLASLRAWYAAIPPHLRDVARAASFHQRSVAVLHLRYWSATIFATRPFLLYSALHSASLAALPPAKRAAFEAFGATCLEAAQQSLAVVGVMQDAGLLSSLITLDTGCILEVLQVFLLGLARGDPSQAEHVRACLRILQGMEQIFWTGHAVLEVMAQLEENGLLNGDQHFSPQGETPTPGHFFLDIQQQQTNLISGVMEAYFSDMNDPFFSVYDDGTASMLGDQFPDTLHGGLQM</sequence>
<organism evidence="5 6">
    <name type="scientific">Sporothrix schenckii (strain ATCC 58251 / de Perez 2211183)</name>
    <name type="common">Rose-picker's disease fungus</name>
    <dbReference type="NCBI Taxonomy" id="1391915"/>
    <lineage>
        <taxon>Eukaryota</taxon>
        <taxon>Fungi</taxon>
        <taxon>Dikarya</taxon>
        <taxon>Ascomycota</taxon>
        <taxon>Pezizomycotina</taxon>
        <taxon>Sordariomycetes</taxon>
        <taxon>Sordariomycetidae</taxon>
        <taxon>Ophiostomatales</taxon>
        <taxon>Ophiostomataceae</taxon>
        <taxon>Sporothrix</taxon>
    </lineage>
</organism>
<protein>
    <recommendedName>
        <fullName evidence="4">Zn(2)-C6 fungal-type domain-containing protein</fullName>
    </recommendedName>
</protein>
<dbReference type="EMBL" id="KI440842">
    <property type="protein sequence ID" value="ERT02458.1"/>
    <property type="molecule type" value="Genomic_DNA"/>
</dbReference>
<gene>
    <name evidence="5" type="ORF">HMPREF1624_00757</name>
</gene>
<keyword evidence="1" id="KW-0479">Metal-binding</keyword>
<proteinExistence type="predicted"/>
<keyword evidence="2" id="KW-0539">Nucleus</keyword>
<feature type="compositionally biased region" description="Low complexity" evidence="3">
    <location>
        <begin position="112"/>
        <end position="128"/>
    </location>
</feature>
<keyword evidence="6" id="KW-1185">Reference proteome</keyword>
<dbReference type="OrthoDB" id="3364175at2759"/>
<dbReference type="Pfam" id="PF04082">
    <property type="entry name" value="Fungal_trans"/>
    <property type="match status" value="1"/>
</dbReference>
<accession>U7Q3Q9</accession>
<dbReference type="InterPro" id="IPR001138">
    <property type="entry name" value="Zn2Cys6_DnaBD"/>
</dbReference>
<dbReference type="PANTHER" id="PTHR46910:SF39">
    <property type="entry name" value="ZN(II)2CYS6 TRANSCRIPTION FACTOR (EUROFUNG)"/>
    <property type="match status" value="1"/>
</dbReference>
<evidence type="ECO:0000256" key="3">
    <source>
        <dbReference type="SAM" id="MobiDB-lite"/>
    </source>
</evidence>
<dbReference type="HOGENOM" id="CLU_022493_0_0_1"/>
<dbReference type="STRING" id="1391915.U7Q3Q9"/>
<evidence type="ECO:0000256" key="2">
    <source>
        <dbReference type="ARBA" id="ARBA00023242"/>
    </source>
</evidence>
<feature type="region of interest" description="Disordered" evidence="3">
    <location>
        <begin position="578"/>
        <end position="620"/>
    </location>
</feature>
<dbReference type="InterPro" id="IPR036864">
    <property type="entry name" value="Zn2-C6_fun-type_DNA-bd_sf"/>
</dbReference>
<dbReference type="Gene3D" id="4.10.240.10">
    <property type="entry name" value="Zn(2)-C6 fungal-type DNA-binding domain"/>
    <property type="match status" value="1"/>
</dbReference>
<dbReference type="Proteomes" id="UP000018087">
    <property type="component" value="Unassembled WGS sequence"/>
</dbReference>
<evidence type="ECO:0000313" key="6">
    <source>
        <dbReference type="Proteomes" id="UP000018087"/>
    </source>
</evidence>
<dbReference type="SUPFAM" id="SSF57701">
    <property type="entry name" value="Zn2/Cys6 DNA-binding domain"/>
    <property type="match status" value="1"/>
</dbReference>
<feature type="region of interest" description="Disordered" evidence="3">
    <location>
        <begin position="105"/>
        <end position="165"/>
    </location>
</feature>
<feature type="compositionally biased region" description="Low complexity" evidence="3">
    <location>
        <begin position="141"/>
        <end position="152"/>
    </location>
</feature>
<dbReference type="GO" id="GO:0003677">
    <property type="term" value="F:DNA binding"/>
    <property type="evidence" value="ECO:0007669"/>
    <property type="project" value="InterPro"/>
</dbReference>
<dbReference type="InterPro" id="IPR007219">
    <property type="entry name" value="XnlR_reg_dom"/>
</dbReference>
<dbReference type="InterPro" id="IPR050987">
    <property type="entry name" value="AtrR-like"/>
</dbReference>